<keyword evidence="2" id="KW-1185">Reference proteome</keyword>
<reference evidence="1" key="2">
    <citation type="submission" date="2025-09" db="UniProtKB">
        <authorList>
            <consortium name="Ensembl"/>
        </authorList>
    </citation>
    <scope>IDENTIFICATION</scope>
</reference>
<protein>
    <submittedName>
        <fullName evidence="1">Uncharacterized protein</fullName>
    </submittedName>
</protein>
<evidence type="ECO:0000313" key="1">
    <source>
        <dbReference type="Ensembl" id="ENSZALP00000023098.1"/>
    </source>
</evidence>
<dbReference type="AlphaFoldDB" id="A0A8D2NNV9"/>
<organism evidence="1 2">
    <name type="scientific">Zonotrichia albicollis</name>
    <name type="common">White-throated sparrow</name>
    <name type="synonym">Fringilla albicollis</name>
    <dbReference type="NCBI Taxonomy" id="44394"/>
    <lineage>
        <taxon>Eukaryota</taxon>
        <taxon>Metazoa</taxon>
        <taxon>Chordata</taxon>
        <taxon>Craniata</taxon>
        <taxon>Vertebrata</taxon>
        <taxon>Euteleostomi</taxon>
        <taxon>Archelosauria</taxon>
        <taxon>Archosauria</taxon>
        <taxon>Dinosauria</taxon>
        <taxon>Saurischia</taxon>
        <taxon>Theropoda</taxon>
        <taxon>Coelurosauria</taxon>
        <taxon>Aves</taxon>
        <taxon>Neognathae</taxon>
        <taxon>Neoaves</taxon>
        <taxon>Telluraves</taxon>
        <taxon>Australaves</taxon>
        <taxon>Passeriformes</taxon>
        <taxon>Passerellidae</taxon>
        <taxon>Zonotrichia</taxon>
    </lineage>
</organism>
<name>A0A8D2NNV9_ZONAL</name>
<reference evidence="1" key="1">
    <citation type="submission" date="2025-08" db="UniProtKB">
        <authorList>
            <consortium name="Ensembl"/>
        </authorList>
    </citation>
    <scope>IDENTIFICATION</scope>
</reference>
<accession>A0A8D2NNV9</accession>
<evidence type="ECO:0000313" key="2">
    <source>
        <dbReference type="Proteomes" id="UP000694413"/>
    </source>
</evidence>
<proteinExistence type="predicted"/>
<dbReference type="Ensembl" id="ENSZALT00000029971.1">
    <property type="protein sequence ID" value="ENSZALP00000023098.1"/>
    <property type="gene ID" value="ENSZALG00000017882.1"/>
</dbReference>
<sequence>TRRNELQLVPPVPPDSALLAPPVPAVLKKRLVKLVVNFLFYFRTDEAEVGTELLAGVCSPPPVFFLCAWIVWAGKVVQENGAGSTFPLPPAQQGCRRAGERLRMEGQDTGNGSH</sequence>
<dbReference type="Proteomes" id="UP000694413">
    <property type="component" value="Unassembled WGS sequence"/>
</dbReference>